<evidence type="ECO:0000313" key="4">
    <source>
        <dbReference type="Proteomes" id="UP001154114"/>
    </source>
</evidence>
<organism evidence="3 4">
    <name type="scientific">Chrysodeixis includens</name>
    <name type="common">Soybean looper</name>
    <name type="synonym">Pseudoplusia includens</name>
    <dbReference type="NCBI Taxonomy" id="689277"/>
    <lineage>
        <taxon>Eukaryota</taxon>
        <taxon>Metazoa</taxon>
        <taxon>Ecdysozoa</taxon>
        <taxon>Arthropoda</taxon>
        <taxon>Hexapoda</taxon>
        <taxon>Insecta</taxon>
        <taxon>Pterygota</taxon>
        <taxon>Neoptera</taxon>
        <taxon>Endopterygota</taxon>
        <taxon>Lepidoptera</taxon>
        <taxon>Glossata</taxon>
        <taxon>Ditrysia</taxon>
        <taxon>Noctuoidea</taxon>
        <taxon>Noctuidae</taxon>
        <taxon>Plusiinae</taxon>
        <taxon>Chrysodeixis</taxon>
    </lineage>
</organism>
<proteinExistence type="predicted"/>
<feature type="chain" id="PRO_5040115168" evidence="2">
    <location>
        <begin position="20"/>
        <end position="104"/>
    </location>
</feature>
<accession>A0A9P0BWN3</accession>
<name>A0A9P0BWN3_CHRIL</name>
<feature type="signal peptide" evidence="2">
    <location>
        <begin position="1"/>
        <end position="19"/>
    </location>
</feature>
<evidence type="ECO:0000256" key="1">
    <source>
        <dbReference type="SAM" id="MobiDB-lite"/>
    </source>
</evidence>
<protein>
    <submittedName>
        <fullName evidence="3">Uncharacterized protein</fullName>
    </submittedName>
</protein>
<keyword evidence="2" id="KW-0732">Signal</keyword>
<gene>
    <name evidence="3" type="ORF">CINC_LOCUS12441</name>
</gene>
<dbReference type="EMBL" id="LR824011">
    <property type="protein sequence ID" value="CAH0626971.1"/>
    <property type="molecule type" value="Genomic_DNA"/>
</dbReference>
<feature type="region of interest" description="Disordered" evidence="1">
    <location>
        <begin position="65"/>
        <end position="86"/>
    </location>
</feature>
<evidence type="ECO:0000313" key="3">
    <source>
        <dbReference type="EMBL" id="CAH0626971.1"/>
    </source>
</evidence>
<sequence length="104" mass="12317">MAFKVLCILAAIAMAVVSAEHAHSSQYIHKHDGHHTPVHVHDKHHHHHHIDYYTPAKYEFEYKVDDPKTGDHKSHHEERHDHDTKTKYSAHIDHIIPHHHHHDY</sequence>
<dbReference type="AlphaFoldDB" id="A0A9P0BWN3"/>
<dbReference type="OrthoDB" id="6510765at2759"/>
<evidence type="ECO:0000256" key="2">
    <source>
        <dbReference type="SAM" id="SignalP"/>
    </source>
</evidence>
<reference evidence="3" key="1">
    <citation type="submission" date="2021-12" db="EMBL/GenBank/DDBJ databases">
        <authorList>
            <person name="King R."/>
        </authorList>
    </citation>
    <scope>NUCLEOTIDE SEQUENCE</scope>
</reference>
<keyword evidence="4" id="KW-1185">Reference proteome</keyword>
<dbReference type="Proteomes" id="UP001154114">
    <property type="component" value="Chromosome 8"/>
</dbReference>